<sequence length="361" mass="38310">MLPPLQSAPGWSGSWSGSLGTPSAPSSPSPCGAAPTWPPGTQRSCSSTPTPPWSLNGRRCRPMSDWWARSWPSPPRRCHRICIAWFTGLRRTAMLRFAAGVCDFLDERRSGTICPAAILRSDWNFPGRHTSFMPSFKLVSPPCPTLITFTGAPHPALTVRELWLPLHADHDPGPAAGPARRACLPPRTRAVEVGGRGRARPGRRCVPGRPAPAAARRRTAGLGAPKRRAGVGRRARLPHPWRHQRRDPVPLPRRAHADPALRRRPAGQRAARGGAGRWGQAGPRGVREEAGRAACGADAGADGGWVQAGSGASLQGAARRPHPGQGPGRRRRAGGAGVPGAGCSCVNGWHQGIEARDAASL</sequence>
<evidence type="ECO:0000256" key="1">
    <source>
        <dbReference type="SAM" id="MobiDB-lite"/>
    </source>
</evidence>
<protein>
    <submittedName>
        <fullName evidence="2">Uncharacterized protein</fullName>
    </submittedName>
</protein>
<feature type="compositionally biased region" description="Basic residues" evidence="1">
    <location>
        <begin position="215"/>
        <end position="245"/>
    </location>
</feature>
<feature type="compositionally biased region" description="Low complexity" evidence="1">
    <location>
        <begin position="306"/>
        <end position="318"/>
    </location>
</feature>
<feature type="compositionally biased region" description="Low complexity" evidence="1">
    <location>
        <begin position="204"/>
        <end position="214"/>
    </location>
</feature>
<feature type="compositionally biased region" description="Low complexity" evidence="1">
    <location>
        <begin position="10"/>
        <end position="35"/>
    </location>
</feature>
<name>A0A1D1ZNI5_AUXPR</name>
<feature type="region of interest" description="Disordered" evidence="1">
    <location>
        <begin position="1"/>
        <end position="51"/>
    </location>
</feature>
<proteinExistence type="predicted"/>
<gene>
    <name evidence="2" type="ORF">g.15488</name>
</gene>
<dbReference type="EMBL" id="GDKF01010339">
    <property type="protein sequence ID" value="JAT68283.1"/>
    <property type="molecule type" value="Transcribed_RNA"/>
</dbReference>
<evidence type="ECO:0000313" key="2">
    <source>
        <dbReference type="EMBL" id="JAT68283.1"/>
    </source>
</evidence>
<feature type="region of interest" description="Disordered" evidence="1">
    <location>
        <begin position="306"/>
        <end position="338"/>
    </location>
</feature>
<accession>A0A1D1ZNI5</accession>
<feature type="compositionally biased region" description="Polar residues" evidence="1">
    <location>
        <begin position="39"/>
        <end position="48"/>
    </location>
</feature>
<dbReference type="AlphaFoldDB" id="A0A1D1ZNI5"/>
<feature type="region of interest" description="Disordered" evidence="1">
    <location>
        <begin position="191"/>
        <end position="293"/>
    </location>
</feature>
<reference evidence="2" key="1">
    <citation type="submission" date="2015-08" db="EMBL/GenBank/DDBJ databases">
        <authorList>
            <person name="Babu N.S."/>
            <person name="Beckwith C.J."/>
            <person name="Beseler K.G."/>
            <person name="Brison A."/>
            <person name="Carone J.V."/>
            <person name="Caskin T.P."/>
            <person name="Diamond M."/>
            <person name="Durham M.E."/>
            <person name="Foxe J.M."/>
            <person name="Go M."/>
            <person name="Henderson B.A."/>
            <person name="Jones I.B."/>
            <person name="McGettigan J.A."/>
            <person name="Micheletti S.J."/>
            <person name="Nasrallah M.E."/>
            <person name="Ortiz D."/>
            <person name="Piller C.R."/>
            <person name="Privatt S.R."/>
            <person name="Schneider S.L."/>
            <person name="Sharp S."/>
            <person name="Smith T.C."/>
            <person name="Stanton J.D."/>
            <person name="Ullery H.E."/>
            <person name="Wilson R.J."/>
            <person name="Serrano M.G."/>
            <person name="Buck G."/>
            <person name="Lee V."/>
            <person name="Wang Y."/>
            <person name="Carvalho R."/>
            <person name="Voegtly L."/>
            <person name="Shi R."/>
            <person name="Duckworth R."/>
            <person name="Johnson A."/>
            <person name="Loviza R."/>
            <person name="Walstead R."/>
            <person name="Shah Z."/>
            <person name="Kiflezghi M."/>
            <person name="Wade K."/>
            <person name="Ball S.L."/>
            <person name="Bradley K.W."/>
            <person name="Asai D.J."/>
            <person name="Bowman C.A."/>
            <person name="Russell D.A."/>
            <person name="Pope W.H."/>
            <person name="Jacobs-Sera D."/>
            <person name="Hendrix R.W."/>
            <person name="Hatfull G.F."/>
        </authorList>
    </citation>
    <scope>NUCLEOTIDE SEQUENCE</scope>
</reference>
<organism evidence="2">
    <name type="scientific">Auxenochlorella protothecoides</name>
    <name type="common">Green microalga</name>
    <name type="synonym">Chlorella protothecoides</name>
    <dbReference type="NCBI Taxonomy" id="3075"/>
    <lineage>
        <taxon>Eukaryota</taxon>
        <taxon>Viridiplantae</taxon>
        <taxon>Chlorophyta</taxon>
        <taxon>core chlorophytes</taxon>
        <taxon>Trebouxiophyceae</taxon>
        <taxon>Chlorellales</taxon>
        <taxon>Chlorellaceae</taxon>
        <taxon>Auxenochlorella</taxon>
    </lineage>
</organism>